<organism evidence="3">
    <name type="scientific">Laccaria bicolor (strain S238N-H82 / ATCC MYA-4686)</name>
    <name type="common">Bicoloured deceiver</name>
    <name type="synonym">Laccaria laccata var. bicolor</name>
    <dbReference type="NCBI Taxonomy" id="486041"/>
    <lineage>
        <taxon>Eukaryota</taxon>
        <taxon>Fungi</taxon>
        <taxon>Dikarya</taxon>
        <taxon>Basidiomycota</taxon>
        <taxon>Agaricomycotina</taxon>
        <taxon>Agaricomycetes</taxon>
        <taxon>Agaricomycetidae</taxon>
        <taxon>Agaricales</taxon>
        <taxon>Agaricineae</taxon>
        <taxon>Hydnangiaceae</taxon>
        <taxon>Laccaria</taxon>
    </lineage>
</organism>
<dbReference type="Proteomes" id="UP000001194">
    <property type="component" value="Unassembled WGS sequence"/>
</dbReference>
<accession>B0E3N7</accession>
<dbReference type="KEGG" id="lbc:LACBIDRAFT_335865"/>
<keyword evidence="3" id="KW-1185">Reference proteome</keyword>
<dbReference type="HOGENOM" id="CLU_1503686_0_0_1"/>
<feature type="compositionally biased region" description="Basic and acidic residues" evidence="1">
    <location>
        <begin position="98"/>
        <end position="111"/>
    </location>
</feature>
<reference evidence="2 3" key="1">
    <citation type="journal article" date="2008" name="Nature">
        <title>The genome of Laccaria bicolor provides insights into mycorrhizal symbiosis.</title>
        <authorList>
            <person name="Martin F."/>
            <person name="Aerts A."/>
            <person name="Ahren D."/>
            <person name="Brun A."/>
            <person name="Danchin E.G.J."/>
            <person name="Duchaussoy F."/>
            <person name="Gibon J."/>
            <person name="Kohler A."/>
            <person name="Lindquist E."/>
            <person name="Pereda V."/>
            <person name="Salamov A."/>
            <person name="Shapiro H.J."/>
            <person name="Wuyts J."/>
            <person name="Blaudez D."/>
            <person name="Buee M."/>
            <person name="Brokstein P."/>
            <person name="Canbaeck B."/>
            <person name="Cohen D."/>
            <person name="Courty P.E."/>
            <person name="Coutinho P.M."/>
            <person name="Delaruelle C."/>
            <person name="Detter J.C."/>
            <person name="Deveau A."/>
            <person name="DiFazio S."/>
            <person name="Duplessis S."/>
            <person name="Fraissinet-Tachet L."/>
            <person name="Lucic E."/>
            <person name="Frey-Klett P."/>
            <person name="Fourrey C."/>
            <person name="Feussner I."/>
            <person name="Gay G."/>
            <person name="Grimwood J."/>
            <person name="Hoegger P.J."/>
            <person name="Jain P."/>
            <person name="Kilaru S."/>
            <person name="Labbe J."/>
            <person name="Lin Y.C."/>
            <person name="Legue V."/>
            <person name="Le Tacon F."/>
            <person name="Marmeisse R."/>
            <person name="Melayah D."/>
            <person name="Montanini B."/>
            <person name="Muratet M."/>
            <person name="Nehls U."/>
            <person name="Niculita-Hirzel H."/>
            <person name="Oudot-Le Secq M.P."/>
            <person name="Peter M."/>
            <person name="Quesneville H."/>
            <person name="Rajashekar B."/>
            <person name="Reich M."/>
            <person name="Rouhier N."/>
            <person name="Schmutz J."/>
            <person name="Yin T."/>
            <person name="Chalot M."/>
            <person name="Henrissat B."/>
            <person name="Kuees U."/>
            <person name="Lucas S."/>
            <person name="Van de Peer Y."/>
            <person name="Podila G.K."/>
            <person name="Polle A."/>
            <person name="Pukkila P.J."/>
            <person name="Richardson P.M."/>
            <person name="Rouze P."/>
            <person name="Sanders I.R."/>
            <person name="Stajich J.E."/>
            <person name="Tunlid A."/>
            <person name="Tuskan G."/>
            <person name="Grigoriev I.V."/>
        </authorList>
    </citation>
    <scope>NUCLEOTIDE SEQUENCE [LARGE SCALE GENOMIC DNA]</scope>
    <source>
        <strain evidence="3">S238N-H82 / ATCC MYA-4686</strain>
    </source>
</reference>
<dbReference type="EMBL" id="DS547247">
    <property type="protein sequence ID" value="EDQ98537.1"/>
    <property type="molecule type" value="Genomic_DNA"/>
</dbReference>
<dbReference type="RefSeq" id="XP_001890806.1">
    <property type="nucleotide sequence ID" value="XM_001890771.1"/>
</dbReference>
<evidence type="ECO:0000313" key="2">
    <source>
        <dbReference type="EMBL" id="EDQ98537.1"/>
    </source>
</evidence>
<sequence length="179" mass="20166">MCCFSKYMHVGSTIIYLGHPTHMVQSSDLLNYFVSCHQWEQLPPGYTTEKPQALHDLAELEAWWEEAEIIAQGRADELDDESAGRKESAQEAVQVESGGEKGAKEEDHQAESRPQAGQNGEKGYRSSSCRSASDEAKVCQCEWAFKNRGQGHDKMDNTEEEEDDETFFVQGLIRTNTEN</sequence>
<proteinExistence type="predicted"/>
<dbReference type="GeneID" id="6086468"/>
<gene>
    <name evidence="2" type="ORF">LACBIDRAFT_335865</name>
</gene>
<dbReference type="AlphaFoldDB" id="B0E3N7"/>
<evidence type="ECO:0000256" key="1">
    <source>
        <dbReference type="SAM" id="MobiDB-lite"/>
    </source>
</evidence>
<feature type="region of interest" description="Disordered" evidence="1">
    <location>
        <begin position="74"/>
        <end position="132"/>
    </location>
</feature>
<dbReference type="InParanoid" id="B0E3N7"/>
<protein>
    <submittedName>
        <fullName evidence="2">Predicted protein</fullName>
    </submittedName>
</protein>
<evidence type="ECO:0000313" key="3">
    <source>
        <dbReference type="Proteomes" id="UP000001194"/>
    </source>
</evidence>
<name>B0E3N7_LACBS</name>